<dbReference type="InterPro" id="IPR011055">
    <property type="entry name" value="Dup_hybrid_motif"/>
</dbReference>
<dbReference type="GO" id="GO:0016787">
    <property type="term" value="F:hydrolase activity"/>
    <property type="evidence" value="ECO:0007669"/>
    <property type="project" value="UniProtKB-KW"/>
</dbReference>
<keyword evidence="1" id="KW-1133">Transmembrane helix</keyword>
<feature type="transmembrane region" description="Helical" evidence="1">
    <location>
        <begin position="38"/>
        <end position="56"/>
    </location>
</feature>
<dbReference type="Pfam" id="PF01551">
    <property type="entry name" value="Peptidase_M23"/>
    <property type="match status" value="1"/>
</dbReference>
<evidence type="ECO:0000256" key="1">
    <source>
        <dbReference type="SAM" id="Phobius"/>
    </source>
</evidence>
<dbReference type="EMBL" id="JAUQUB010000001">
    <property type="protein sequence ID" value="MDO7880893.1"/>
    <property type="molecule type" value="Genomic_DNA"/>
</dbReference>
<keyword evidence="1" id="KW-0472">Membrane</keyword>
<dbReference type="SUPFAM" id="SSF51261">
    <property type="entry name" value="Duplicated hybrid motif"/>
    <property type="match status" value="1"/>
</dbReference>
<accession>A0ABT9BIP2</accession>
<reference evidence="3 4" key="1">
    <citation type="submission" date="2023-07" db="EMBL/GenBank/DDBJ databases">
        <title>Protaetiibacter sp. nov WY-16 isolated from soil.</title>
        <authorList>
            <person name="Liu B."/>
            <person name="Wan Y."/>
        </authorList>
    </citation>
    <scope>NUCLEOTIDE SEQUENCE [LARGE SCALE GENOMIC DNA]</scope>
    <source>
        <strain evidence="3 4">WY-16</strain>
    </source>
</reference>
<comment type="caution">
    <text evidence="3">The sequence shown here is derived from an EMBL/GenBank/DDBJ whole genome shotgun (WGS) entry which is preliminary data.</text>
</comment>
<evidence type="ECO:0000313" key="4">
    <source>
        <dbReference type="Proteomes" id="UP001241072"/>
    </source>
</evidence>
<dbReference type="RefSeq" id="WP_305001319.1">
    <property type="nucleotide sequence ID" value="NZ_JAUQUB010000001.1"/>
</dbReference>
<protein>
    <submittedName>
        <fullName evidence="3">M23 family metallopeptidase</fullName>
        <ecNumber evidence="3">3.4.-.-</ecNumber>
    </submittedName>
</protein>
<gene>
    <name evidence="3" type="ORF">Q5716_01485</name>
</gene>
<dbReference type="InterPro" id="IPR050570">
    <property type="entry name" value="Cell_wall_metabolism_enzyme"/>
</dbReference>
<sequence length="260" mass="27602">MVDDANPLSRRRARELLAVTHERRDAVIQVTRMRSRKLLSIGALVGAAALLIGTSVPASAFRNPSTGLAPEFTATPADAQALEVSSDAVAAAPVRDGFEVLSYAEQLRQLYASAPSTFTATSGPIRWPFPYTVVMTDRFGPRPEGSSGSAFHNGLDFTPGGGTPIYAIADGVVSLQVEDQGGFGNHVIIQHQIPGQNVASLYAHMQYGTSPLRTGDTVRVGDFIGLVGNTGDSYGNHLHFEIRIDGVPVDPFAWLSANAV</sequence>
<keyword evidence="1" id="KW-0812">Transmembrane</keyword>
<keyword evidence="4" id="KW-1185">Reference proteome</keyword>
<dbReference type="Proteomes" id="UP001241072">
    <property type="component" value="Unassembled WGS sequence"/>
</dbReference>
<dbReference type="Gene3D" id="2.70.70.10">
    <property type="entry name" value="Glucose Permease (Domain IIA)"/>
    <property type="match status" value="1"/>
</dbReference>
<keyword evidence="3" id="KW-0378">Hydrolase</keyword>
<evidence type="ECO:0000313" key="3">
    <source>
        <dbReference type="EMBL" id="MDO7880893.1"/>
    </source>
</evidence>
<evidence type="ECO:0000259" key="2">
    <source>
        <dbReference type="Pfam" id="PF01551"/>
    </source>
</evidence>
<dbReference type="InterPro" id="IPR016047">
    <property type="entry name" value="M23ase_b-sheet_dom"/>
</dbReference>
<proteinExistence type="predicted"/>
<dbReference type="PANTHER" id="PTHR21666:SF270">
    <property type="entry name" value="MUREIN HYDROLASE ACTIVATOR ENVC"/>
    <property type="match status" value="1"/>
</dbReference>
<dbReference type="EC" id="3.4.-.-" evidence="3"/>
<dbReference type="PANTHER" id="PTHR21666">
    <property type="entry name" value="PEPTIDASE-RELATED"/>
    <property type="match status" value="1"/>
</dbReference>
<dbReference type="CDD" id="cd12797">
    <property type="entry name" value="M23_peptidase"/>
    <property type="match status" value="1"/>
</dbReference>
<name>A0ABT9BIP2_9MICO</name>
<organism evidence="3 4">
    <name type="scientific">Antiquaquibacter soli</name>
    <dbReference type="NCBI Taxonomy" id="3064523"/>
    <lineage>
        <taxon>Bacteria</taxon>
        <taxon>Bacillati</taxon>
        <taxon>Actinomycetota</taxon>
        <taxon>Actinomycetes</taxon>
        <taxon>Micrococcales</taxon>
        <taxon>Microbacteriaceae</taxon>
        <taxon>Antiquaquibacter</taxon>
    </lineage>
</organism>
<feature type="domain" description="M23ase beta-sheet core" evidence="2">
    <location>
        <begin position="151"/>
        <end position="251"/>
    </location>
</feature>